<evidence type="ECO:0000256" key="1">
    <source>
        <dbReference type="SAM" id="MobiDB-lite"/>
    </source>
</evidence>
<gene>
    <name evidence="2" type="ORF">SFRA_008510</name>
</gene>
<dbReference type="InterPro" id="IPR025591">
    <property type="entry name" value="RloB"/>
</dbReference>
<reference evidence="2 3" key="1">
    <citation type="journal article" date="2014" name="Genome Announc.">
        <title>Draft Genome Sequence of Streptomyces fradiae ATCC 19609, a Strain Highly Sensitive to Antibiotics.</title>
        <authorList>
            <person name="Bekker O.B."/>
            <person name="Klimina K.M."/>
            <person name="Vatlin A.A."/>
            <person name="Zakharevich N.V."/>
            <person name="Kasianov A.S."/>
            <person name="Danilenko V.N."/>
        </authorList>
    </citation>
    <scope>NUCLEOTIDE SEQUENCE [LARGE SCALE GENOMIC DNA]</scope>
    <source>
        <strain evidence="2 3">ATCC 19609</strain>
    </source>
</reference>
<feature type="region of interest" description="Disordered" evidence="1">
    <location>
        <begin position="175"/>
        <end position="194"/>
    </location>
</feature>
<sequence>MVCRTSTSVSRVRCARGGRGALARTPKPSGRRTPARPGRETDLRRKQGLRDPADRILVVCGAENTESGYLNGFKRHFKKPTVSLKILEKPGSTVEVVRDAIGATERSQGDYDQVWCVVDVDQYRDFDEAGRLADEHEVRLAVSNPCFELWLLLHHADHRAHVADYKHVKSLWPGTSGSARAKTSTSTATTPRSGCGGVPCSVRAGWPPSAPSTRRTRPLECGDSSSLCTESLLKDADAAVWVDHVRSGAVSSSGSSWELTKTRTSCGL</sequence>
<name>A0A3M8FBI6_9ACTN</name>
<evidence type="ECO:0000313" key="3">
    <source>
        <dbReference type="Proteomes" id="UP000028058"/>
    </source>
</evidence>
<comment type="caution">
    <text evidence="2">The sequence shown here is derived from an EMBL/GenBank/DDBJ whole genome shotgun (WGS) entry which is preliminary data.</text>
</comment>
<organism evidence="2 3">
    <name type="scientific">Streptomyces xinghaiensis</name>
    <dbReference type="NCBI Taxonomy" id="1038928"/>
    <lineage>
        <taxon>Bacteria</taxon>
        <taxon>Bacillati</taxon>
        <taxon>Actinomycetota</taxon>
        <taxon>Actinomycetes</taxon>
        <taxon>Kitasatosporales</taxon>
        <taxon>Streptomycetaceae</taxon>
        <taxon>Streptomyces</taxon>
    </lineage>
</organism>
<dbReference type="AlphaFoldDB" id="A0A3M8FBI6"/>
<feature type="region of interest" description="Disordered" evidence="1">
    <location>
        <begin position="18"/>
        <end position="46"/>
    </location>
</feature>
<dbReference type="Pfam" id="PF13707">
    <property type="entry name" value="RloB"/>
    <property type="match status" value="1"/>
</dbReference>
<evidence type="ECO:0000313" key="2">
    <source>
        <dbReference type="EMBL" id="RKM97266.1"/>
    </source>
</evidence>
<feature type="compositionally biased region" description="Low complexity" evidence="1">
    <location>
        <begin position="175"/>
        <end position="193"/>
    </location>
</feature>
<keyword evidence="3" id="KW-1185">Reference proteome</keyword>
<proteinExistence type="predicted"/>
<feature type="compositionally biased region" description="Basic and acidic residues" evidence="1">
    <location>
        <begin position="37"/>
        <end position="46"/>
    </location>
</feature>
<dbReference type="EMBL" id="JNAD02000003">
    <property type="protein sequence ID" value="RKM97266.1"/>
    <property type="molecule type" value="Genomic_DNA"/>
</dbReference>
<protein>
    <submittedName>
        <fullName evidence="2">RloB domain-containing protein</fullName>
    </submittedName>
</protein>
<dbReference type="Proteomes" id="UP000028058">
    <property type="component" value="Unassembled WGS sequence"/>
</dbReference>
<accession>A0A3M8FBI6</accession>